<name>A0A1V9G0Q8_9BACT</name>
<protein>
    <submittedName>
        <fullName evidence="1">Uncharacterized protein</fullName>
    </submittedName>
</protein>
<proteinExistence type="predicted"/>
<sequence>MKNKTPFLLLGSIVLLFLVSCGKEKSIDTLGGTNNAGSTGSEKGTWKLLNMHGITTSIVEITDGVDNATSVTTSDYITDNNTGTLKFDGSTMTGTNIGYSMDAIAHALFYTNGVLDDSLDAPISAVIPSTNTSATYKKVAADSIYVNSGVFTTVGTNGTTQSAGGGYKLAFNGDTMTMRATVDQSKVELNMGLTQRTTNHAVQIITLKKQ</sequence>
<dbReference type="EMBL" id="LVYD01000042">
    <property type="protein sequence ID" value="OQP64215.1"/>
    <property type="molecule type" value="Genomic_DNA"/>
</dbReference>
<dbReference type="OrthoDB" id="673912at2"/>
<dbReference type="Proteomes" id="UP000192796">
    <property type="component" value="Unassembled WGS sequence"/>
</dbReference>
<evidence type="ECO:0000313" key="2">
    <source>
        <dbReference type="Proteomes" id="UP000192796"/>
    </source>
</evidence>
<dbReference type="RefSeq" id="WP_081146830.1">
    <property type="nucleotide sequence ID" value="NZ_LVYD01000042.1"/>
</dbReference>
<dbReference type="AlphaFoldDB" id="A0A1V9G0Q8"/>
<comment type="caution">
    <text evidence="1">The sequence shown here is derived from an EMBL/GenBank/DDBJ whole genome shotgun (WGS) entry which is preliminary data.</text>
</comment>
<evidence type="ECO:0000313" key="1">
    <source>
        <dbReference type="EMBL" id="OQP64215.1"/>
    </source>
</evidence>
<dbReference type="PROSITE" id="PS51257">
    <property type="entry name" value="PROKAR_LIPOPROTEIN"/>
    <property type="match status" value="1"/>
</dbReference>
<accession>A0A1V9G0Q8</accession>
<reference evidence="1 2" key="1">
    <citation type="submission" date="2016-03" db="EMBL/GenBank/DDBJ databases">
        <title>Niastella vici sp. nov., isolated from farmland soil.</title>
        <authorList>
            <person name="Chen L."/>
            <person name="Wang D."/>
            <person name="Yang S."/>
            <person name="Wang G."/>
        </authorList>
    </citation>
    <scope>NUCLEOTIDE SEQUENCE [LARGE SCALE GENOMIC DNA]</scope>
    <source>
        <strain evidence="1 2">DJ57</strain>
    </source>
</reference>
<gene>
    <name evidence="1" type="ORF">A3860_19750</name>
</gene>
<organism evidence="1 2">
    <name type="scientific">Niastella vici</name>
    <dbReference type="NCBI Taxonomy" id="1703345"/>
    <lineage>
        <taxon>Bacteria</taxon>
        <taxon>Pseudomonadati</taxon>
        <taxon>Bacteroidota</taxon>
        <taxon>Chitinophagia</taxon>
        <taxon>Chitinophagales</taxon>
        <taxon>Chitinophagaceae</taxon>
        <taxon>Niastella</taxon>
    </lineage>
</organism>
<keyword evidence="2" id="KW-1185">Reference proteome</keyword>